<evidence type="ECO:0000313" key="2">
    <source>
        <dbReference type="EMBL" id="KAG2295282.1"/>
    </source>
</evidence>
<accession>A0A8X7RWF7</accession>
<proteinExistence type="predicted"/>
<keyword evidence="1" id="KW-0472">Membrane</keyword>
<comment type="caution">
    <text evidence="2">The sequence shown here is derived from an EMBL/GenBank/DDBJ whole genome shotgun (WGS) entry which is preliminary data.</text>
</comment>
<evidence type="ECO:0000256" key="1">
    <source>
        <dbReference type="SAM" id="Phobius"/>
    </source>
</evidence>
<dbReference type="EMBL" id="JAAMPC010000009">
    <property type="protein sequence ID" value="KAG2295282.1"/>
    <property type="molecule type" value="Genomic_DNA"/>
</dbReference>
<reference evidence="2 3" key="1">
    <citation type="submission" date="2020-02" db="EMBL/GenBank/DDBJ databases">
        <authorList>
            <person name="Ma Q."/>
            <person name="Huang Y."/>
            <person name="Song X."/>
            <person name="Pei D."/>
        </authorList>
    </citation>
    <scope>NUCLEOTIDE SEQUENCE [LARGE SCALE GENOMIC DNA]</scope>
    <source>
        <strain evidence="2">Sxm20200214</strain>
        <tissue evidence="2">Leaf</tissue>
    </source>
</reference>
<name>A0A8X7RWF7_BRACI</name>
<keyword evidence="1" id="KW-0812">Transmembrane</keyword>
<protein>
    <submittedName>
        <fullName evidence="2">Uncharacterized protein</fullName>
    </submittedName>
</protein>
<feature type="transmembrane region" description="Helical" evidence="1">
    <location>
        <begin position="52"/>
        <end position="75"/>
    </location>
</feature>
<keyword evidence="1" id="KW-1133">Transmembrane helix</keyword>
<keyword evidence="3" id="KW-1185">Reference proteome</keyword>
<evidence type="ECO:0000313" key="3">
    <source>
        <dbReference type="Proteomes" id="UP000886595"/>
    </source>
</evidence>
<organism evidence="2 3">
    <name type="scientific">Brassica carinata</name>
    <name type="common">Ethiopian mustard</name>
    <name type="synonym">Abyssinian cabbage</name>
    <dbReference type="NCBI Taxonomy" id="52824"/>
    <lineage>
        <taxon>Eukaryota</taxon>
        <taxon>Viridiplantae</taxon>
        <taxon>Streptophyta</taxon>
        <taxon>Embryophyta</taxon>
        <taxon>Tracheophyta</taxon>
        <taxon>Spermatophyta</taxon>
        <taxon>Magnoliopsida</taxon>
        <taxon>eudicotyledons</taxon>
        <taxon>Gunneridae</taxon>
        <taxon>Pentapetalae</taxon>
        <taxon>rosids</taxon>
        <taxon>malvids</taxon>
        <taxon>Brassicales</taxon>
        <taxon>Brassicaceae</taxon>
        <taxon>Brassiceae</taxon>
        <taxon>Brassica</taxon>
    </lineage>
</organism>
<dbReference type="AlphaFoldDB" id="A0A8X7RWF7"/>
<dbReference type="Proteomes" id="UP000886595">
    <property type="component" value="Unassembled WGS sequence"/>
</dbReference>
<sequence length="196" mass="21450">MYRVAEPSVVISFTWNSVLSDLEDSRVSFPDDRFHFHSYKEFKAACDLKGDLYGYAAGALALASVSSSVFWTLMFNQPVIMSLGRLDPNLDVANRIDAKVVTKTETVTMGSYSPISSEEAAKAWEAVGSARPPAYGQTHFHSRNIPAKSAGSDLDNAPPASIKRLAAPNGPIPRALTHIRAYPYLITFVRSLIRLA</sequence>
<gene>
    <name evidence="2" type="ORF">Bca52824_041951</name>
</gene>